<evidence type="ECO:0000256" key="5">
    <source>
        <dbReference type="SAM" id="MobiDB-lite"/>
    </source>
</evidence>
<evidence type="ECO:0000259" key="6">
    <source>
        <dbReference type="PROSITE" id="PS50175"/>
    </source>
</evidence>
<dbReference type="InterPro" id="IPR001995">
    <property type="entry name" value="Peptidase_A2_cat"/>
</dbReference>
<feature type="domain" description="Peptidase A2" evidence="6">
    <location>
        <begin position="50"/>
        <end position="64"/>
    </location>
</feature>
<evidence type="ECO:0000313" key="8">
    <source>
        <dbReference type="EMBL" id="KAL0154641.1"/>
    </source>
</evidence>
<dbReference type="EMBL" id="JAMKFB020000025">
    <property type="protein sequence ID" value="KAL0154641.1"/>
    <property type="molecule type" value="Genomic_DNA"/>
</dbReference>
<keyword evidence="2" id="KW-0548">Nucleotidyltransferase</keyword>
<dbReference type="AlphaFoldDB" id="A0ABD0N1C1"/>
<dbReference type="InterPro" id="IPR036397">
    <property type="entry name" value="RNaseH_sf"/>
</dbReference>
<dbReference type="SUPFAM" id="SSF50630">
    <property type="entry name" value="Acid proteases"/>
    <property type="match status" value="1"/>
</dbReference>
<keyword evidence="4" id="KW-0695">RNA-directed DNA polymerase</keyword>
<evidence type="ECO:0008006" key="10">
    <source>
        <dbReference type="Google" id="ProtNLM"/>
    </source>
</evidence>
<dbReference type="InterPro" id="IPR021109">
    <property type="entry name" value="Peptidase_aspartic_dom_sf"/>
</dbReference>
<comment type="caution">
    <text evidence="8">The sequence shown here is derived from an EMBL/GenBank/DDBJ whole genome shotgun (WGS) entry which is preliminary data.</text>
</comment>
<feature type="region of interest" description="Disordered" evidence="5">
    <location>
        <begin position="178"/>
        <end position="202"/>
    </location>
</feature>
<evidence type="ECO:0000259" key="7">
    <source>
        <dbReference type="PROSITE" id="PS50879"/>
    </source>
</evidence>
<accession>A0ABD0N1C1</accession>
<evidence type="ECO:0000256" key="4">
    <source>
        <dbReference type="ARBA" id="ARBA00022918"/>
    </source>
</evidence>
<protein>
    <recommendedName>
        <fullName evidence="10">Peptidase A2 domain-containing protein</fullName>
    </recommendedName>
</protein>
<dbReference type="SUPFAM" id="SSF53098">
    <property type="entry name" value="Ribonuclease H-like"/>
    <property type="match status" value="1"/>
</dbReference>
<feature type="non-terminal residue" evidence="8">
    <location>
        <position position="1"/>
    </location>
</feature>
<keyword evidence="9" id="KW-1185">Reference proteome</keyword>
<gene>
    <name evidence="8" type="ORF">M9458_048904</name>
</gene>
<evidence type="ECO:0000256" key="3">
    <source>
        <dbReference type="ARBA" id="ARBA00022801"/>
    </source>
</evidence>
<proteinExistence type="predicted"/>
<organism evidence="8 9">
    <name type="scientific">Cirrhinus mrigala</name>
    <name type="common">Mrigala</name>
    <dbReference type="NCBI Taxonomy" id="683832"/>
    <lineage>
        <taxon>Eukaryota</taxon>
        <taxon>Metazoa</taxon>
        <taxon>Chordata</taxon>
        <taxon>Craniata</taxon>
        <taxon>Vertebrata</taxon>
        <taxon>Euteleostomi</taxon>
        <taxon>Actinopterygii</taxon>
        <taxon>Neopterygii</taxon>
        <taxon>Teleostei</taxon>
        <taxon>Ostariophysi</taxon>
        <taxon>Cypriniformes</taxon>
        <taxon>Cyprinidae</taxon>
        <taxon>Labeoninae</taxon>
        <taxon>Labeonini</taxon>
        <taxon>Cirrhinus</taxon>
    </lineage>
</organism>
<keyword evidence="3" id="KW-0378">Hydrolase</keyword>
<keyword evidence="1" id="KW-0808">Transferase</keyword>
<reference evidence="8 9" key="1">
    <citation type="submission" date="2024-05" db="EMBL/GenBank/DDBJ databases">
        <title>Genome sequencing and assembly of Indian major carp, Cirrhinus mrigala (Hamilton, 1822).</title>
        <authorList>
            <person name="Mohindra V."/>
            <person name="Chowdhury L.M."/>
            <person name="Lal K."/>
            <person name="Jena J.K."/>
        </authorList>
    </citation>
    <scope>NUCLEOTIDE SEQUENCE [LARGE SCALE GENOMIC DNA]</scope>
    <source>
        <strain evidence="8">CM1030</strain>
        <tissue evidence="8">Blood</tissue>
    </source>
</reference>
<feature type="domain" description="RNase H type-1" evidence="7">
    <location>
        <begin position="492"/>
        <end position="681"/>
    </location>
</feature>
<dbReference type="InterPro" id="IPR012337">
    <property type="entry name" value="RNaseH-like_sf"/>
</dbReference>
<name>A0ABD0N1C1_CIRMR</name>
<dbReference type="Pfam" id="PF00075">
    <property type="entry name" value="RNase_H"/>
    <property type="match status" value="1"/>
</dbReference>
<dbReference type="GO" id="GO:0016787">
    <property type="term" value="F:hydrolase activity"/>
    <property type="evidence" value="ECO:0007669"/>
    <property type="project" value="UniProtKB-KW"/>
</dbReference>
<feature type="region of interest" description="Disordered" evidence="5">
    <location>
        <begin position="503"/>
        <end position="522"/>
    </location>
</feature>
<dbReference type="Proteomes" id="UP001529510">
    <property type="component" value="Unassembled WGS sequence"/>
</dbReference>
<feature type="compositionally biased region" description="Polar residues" evidence="5">
    <location>
        <begin position="504"/>
        <end position="521"/>
    </location>
</feature>
<evidence type="ECO:0000256" key="2">
    <source>
        <dbReference type="ARBA" id="ARBA00022695"/>
    </source>
</evidence>
<dbReference type="PROSITE" id="PS50879">
    <property type="entry name" value="RNASE_H_1"/>
    <property type="match status" value="1"/>
</dbReference>
<dbReference type="Gene3D" id="3.30.420.10">
    <property type="entry name" value="Ribonuclease H-like superfamily/Ribonuclease H"/>
    <property type="match status" value="1"/>
</dbReference>
<feature type="compositionally biased region" description="Low complexity" evidence="5">
    <location>
        <begin position="190"/>
        <end position="199"/>
    </location>
</feature>
<evidence type="ECO:0000256" key="1">
    <source>
        <dbReference type="ARBA" id="ARBA00022679"/>
    </source>
</evidence>
<evidence type="ECO:0000313" key="9">
    <source>
        <dbReference type="Proteomes" id="UP001529510"/>
    </source>
</evidence>
<dbReference type="PROSITE" id="PS00141">
    <property type="entry name" value="ASP_PROTEASE"/>
    <property type="match status" value="1"/>
</dbReference>
<dbReference type="GO" id="GO:0003964">
    <property type="term" value="F:RNA-directed DNA polymerase activity"/>
    <property type="evidence" value="ECO:0007669"/>
    <property type="project" value="UniProtKB-KW"/>
</dbReference>
<dbReference type="CDD" id="cd00303">
    <property type="entry name" value="retropepsin_like"/>
    <property type="match status" value="1"/>
</dbReference>
<dbReference type="Gene3D" id="2.40.70.10">
    <property type="entry name" value="Acid Proteases"/>
    <property type="match status" value="2"/>
</dbReference>
<dbReference type="PROSITE" id="PS50175">
    <property type="entry name" value="ASP_PROT_RETROV"/>
    <property type="match status" value="1"/>
</dbReference>
<dbReference type="InterPro" id="IPR001969">
    <property type="entry name" value="Aspartic_peptidase_AS"/>
</dbReference>
<sequence length="785" mass="86244">AVLVVCHSSEEHQISQDLLPLSSQTPVPQLLGDLIKKGIARKFYLSVIKVEALLDTGADITLMSTELLEEIQERTKKLNGVLKLQRCELNLQAYSHTGLQLKHVAPIHLTVGPMSLIHPVYISPLKTYPLFIGKDLLNRFEPLIDFKHLKMWTQVCEPLPFQSVDSLESQCQTTDTASNVLSDVTRSKPRPSSSSAASSKDQDPFLCSLQAWDSDSGPLQISTAINVQDTSVSDAVLALWAENSAISLELFEALKQRHPSLPHVAKHSRFPLSPSSTAMATSKVISAVDIQWNNRLLSHYFLVVPSLPHDLYIGADIIVRLNACIDTLNDVIWAPPSHQLTASVNLKNLRSGQAMPDARAMINEQGVTIPAYSKSVSVRLNIKLAFFQPSRTCLRLGVTLEATPLIKVSSRTVYVLFNNCSASDINMPKASHLGWLINQSFHHFELMVPVGPIPAQPIADKFDETMTFTRPHETIAITSILPASKESVCRSELTEDTHLADYAVSTQPGPDQGPAETSTTEEPYAREADALHNGADRQGLKEVLHKYKDSFPPKDSLDCGLTNIHMVHIPTNPNDGCPYNHQGNLKVGAPTHNIKELLICTDSNYARLSFTCHLAGWKQNGFKTANNKPVKHQDFSQACGAIVTKHDMIVYWEKVRGYSRQPGQDKDLNNQTDALAKAGALHGEPWALQALPPSPALTVVTRHQHAPAAPPPPKLSSPLSCALLTSSLFNHRIQHYALLLLTSLTHPQTQSLPPPSSAPSTPLSTCCIYTMTFSHKSLSPILRHG</sequence>
<feature type="non-terminal residue" evidence="8">
    <location>
        <position position="785"/>
    </location>
</feature>
<dbReference type="InterPro" id="IPR002156">
    <property type="entry name" value="RNaseH_domain"/>
</dbReference>